<dbReference type="OrthoDB" id="525039at2"/>
<comment type="caution">
    <text evidence="3">The sequence shown here is derived from an EMBL/GenBank/DDBJ whole genome shotgun (WGS) entry which is preliminary data.</text>
</comment>
<dbReference type="InterPro" id="IPR042001">
    <property type="entry name" value="Sortase_F"/>
</dbReference>
<accession>A0A3D9SXK5</accession>
<dbReference type="NCBIfam" id="NF033748">
    <property type="entry name" value="class_F_sortase"/>
    <property type="match status" value="1"/>
</dbReference>
<reference evidence="3 4" key="1">
    <citation type="submission" date="2018-08" db="EMBL/GenBank/DDBJ databases">
        <title>Sequencing the genomes of 1000 actinobacteria strains.</title>
        <authorList>
            <person name="Klenk H.-P."/>
        </authorList>
    </citation>
    <scope>NUCLEOTIDE SEQUENCE [LARGE SCALE GENOMIC DNA]</scope>
    <source>
        <strain evidence="3 4">DSM 43927</strain>
    </source>
</reference>
<organism evidence="3 4">
    <name type="scientific">Thermomonospora umbrina</name>
    <dbReference type="NCBI Taxonomy" id="111806"/>
    <lineage>
        <taxon>Bacteria</taxon>
        <taxon>Bacillati</taxon>
        <taxon>Actinomycetota</taxon>
        <taxon>Actinomycetes</taxon>
        <taxon>Streptosporangiales</taxon>
        <taxon>Thermomonosporaceae</taxon>
        <taxon>Thermomonospora</taxon>
    </lineage>
</organism>
<dbReference type="RefSeq" id="WP_116024194.1">
    <property type="nucleotide sequence ID" value="NZ_QTTT01000001.1"/>
</dbReference>
<dbReference type="GO" id="GO:0016787">
    <property type="term" value="F:hydrolase activity"/>
    <property type="evidence" value="ECO:0007669"/>
    <property type="project" value="UniProtKB-KW"/>
</dbReference>
<gene>
    <name evidence="3" type="ORF">DFJ69_4280</name>
</gene>
<evidence type="ECO:0000313" key="4">
    <source>
        <dbReference type="Proteomes" id="UP000256661"/>
    </source>
</evidence>
<proteinExistence type="predicted"/>
<dbReference type="PROSITE" id="PS51257">
    <property type="entry name" value="PROKAR_LIPOPROTEIN"/>
    <property type="match status" value="1"/>
</dbReference>
<dbReference type="Gene3D" id="2.40.260.10">
    <property type="entry name" value="Sortase"/>
    <property type="match status" value="1"/>
</dbReference>
<keyword evidence="4" id="KW-1185">Reference proteome</keyword>
<dbReference type="EMBL" id="QTTT01000001">
    <property type="protein sequence ID" value="REE98783.1"/>
    <property type="molecule type" value="Genomic_DNA"/>
</dbReference>
<dbReference type="InterPro" id="IPR023365">
    <property type="entry name" value="Sortase_dom-sf"/>
</dbReference>
<sequence>MPRRPFAGGGRDALIVAAALGLALTTVLATACGGGTVAEDVSAPAAEPVTHATPPTAPDVRRPDAPAPGGSGPGGPPPGAGRPAADPVRLRIPAIGVSTRVIPLGLDRHGRLIAPTRFDVVGWNRAGPEPGEPGNAVIAGHVDSHSGPAVFYRLRRMRVGDRVHVDRADGTSVVFMTHRLARFPKRRVPDAEVYGGDGRSPGLRLITCAGSFDRSRRSYRDNLIVFLTPTNP</sequence>
<name>A0A3D9SXK5_9ACTN</name>
<dbReference type="SUPFAM" id="SSF63817">
    <property type="entry name" value="Sortase"/>
    <property type="match status" value="1"/>
</dbReference>
<dbReference type="Proteomes" id="UP000256661">
    <property type="component" value="Unassembled WGS sequence"/>
</dbReference>
<keyword evidence="1" id="KW-0378">Hydrolase</keyword>
<dbReference type="CDD" id="cd05829">
    <property type="entry name" value="Sortase_F"/>
    <property type="match status" value="1"/>
</dbReference>
<dbReference type="Pfam" id="PF04203">
    <property type="entry name" value="Sortase"/>
    <property type="match status" value="1"/>
</dbReference>
<evidence type="ECO:0000256" key="1">
    <source>
        <dbReference type="ARBA" id="ARBA00022801"/>
    </source>
</evidence>
<evidence type="ECO:0000256" key="2">
    <source>
        <dbReference type="SAM" id="MobiDB-lite"/>
    </source>
</evidence>
<dbReference type="AlphaFoldDB" id="A0A3D9SXK5"/>
<evidence type="ECO:0000313" key="3">
    <source>
        <dbReference type="EMBL" id="REE98783.1"/>
    </source>
</evidence>
<protein>
    <submittedName>
        <fullName evidence="3">Sortase family protein</fullName>
    </submittedName>
</protein>
<dbReference type="InterPro" id="IPR005754">
    <property type="entry name" value="Sortase"/>
</dbReference>
<feature type="region of interest" description="Disordered" evidence="2">
    <location>
        <begin position="43"/>
        <end position="86"/>
    </location>
</feature>